<dbReference type="InterPro" id="IPR042089">
    <property type="entry name" value="Peptidase_M13_dom_2"/>
</dbReference>
<dbReference type="GO" id="GO:0004222">
    <property type="term" value="F:metalloendopeptidase activity"/>
    <property type="evidence" value="ECO:0007669"/>
    <property type="project" value="InterPro"/>
</dbReference>
<keyword evidence="9" id="KW-0812">Transmembrane</keyword>
<evidence type="ECO:0000259" key="11">
    <source>
        <dbReference type="Pfam" id="PF05649"/>
    </source>
</evidence>
<dbReference type="VEuPathDB" id="VectorBase:RSAN_034792"/>
<accession>A0A9D4PNY7</accession>
<dbReference type="InterPro" id="IPR008753">
    <property type="entry name" value="Peptidase_M13_N"/>
</dbReference>
<dbReference type="Pfam" id="PF05649">
    <property type="entry name" value="Peptidase_M13_N"/>
    <property type="match status" value="1"/>
</dbReference>
<keyword evidence="6" id="KW-0862">Zinc</keyword>
<keyword evidence="9" id="KW-0472">Membrane</keyword>
<dbReference type="Pfam" id="PF01431">
    <property type="entry name" value="Peptidase_M13"/>
    <property type="match status" value="1"/>
</dbReference>
<evidence type="ECO:0000259" key="10">
    <source>
        <dbReference type="Pfam" id="PF01431"/>
    </source>
</evidence>
<keyword evidence="5" id="KW-0378">Hydrolase</keyword>
<organism evidence="12 13">
    <name type="scientific">Rhipicephalus sanguineus</name>
    <name type="common">Brown dog tick</name>
    <name type="synonym">Ixodes sanguineus</name>
    <dbReference type="NCBI Taxonomy" id="34632"/>
    <lineage>
        <taxon>Eukaryota</taxon>
        <taxon>Metazoa</taxon>
        <taxon>Ecdysozoa</taxon>
        <taxon>Arthropoda</taxon>
        <taxon>Chelicerata</taxon>
        <taxon>Arachnida</taxon>
        <taxon>Acari</taxon>
        <taxon>Parasitiformes</taxon>
        <taxon>Ixodida</taxon>
        <taxon>Ixodoidea</taxon>
        <taxon>Ixodidae</taxon>
        <taxon>Rhipicephalinae</taxon>
        <taxon>Rhipicephalus</taxon>
        <taxon>Rhipicephalus</taxon>
    </lineage>
</organism>
<evidence type="ECO:0000313" key="12">
    <source>
        <dbReference type="EMBL" id="KAH7947396.1"/>
    </source>
</evidence>
<comment type="similarity">
    <text evidence="2">Belongs to the peptidase M13 family.</text>
</comment>
<feature type="compositionally biased region" description="Low complexity" evidence="8">
    <location>
        <begin position="496"/>
        <end position="510"/>
    </location>
</feature>
<feature type="region of interest" description="Disordered" evidence="8">
    <location>
        <begin position="341"/>
        <end position="381"/>
    </location>
</feature>
<evidence type="ECO:0000313" key="13">
    <source>
        <dbReference type="Proteomes" id="UP000821837"/>
    </source>
</evidence>
<dbReference type="Gene3D" id="3.40.390.10">
    <property type="entry name" value="Collagenase (Catalytic Domain)"/>
    <property type="match status" value="1"/>
</dbReference>
<keyword evidence="7" id="KW-0482">Metalloprotease</keyword>
<reference evidence="12" key="1">
    <citation type="journal article" date="2020" name="Cell">
        <title>Large-Scale Comparative Analyses of Tick Genomes Elucidate Their Genetic Diversity and Vector Capacities.</title>
        <authorList>
            <consortium name="Tick Genome and Microbiome Consortium (TIGMIC)"/>
            <person name="Jia N."/>
            <person name="Wang J."/>
            <person name="Shi W."/>
            <person name="Du L."/>
            <person name="Sun Y."/>
            <person name="Zhan W."/>
            <person name="Jiang J.F."/>
            <person name="Wang Q."/>
            <person name="Zhang B."/>
            <person name="Ji P."/>
            <person name="Bell-Sakyi L."/>
            <person name="Cui X.M."/>
            <person name="Yuan T.T."/>
            <person name="Jiang B.G."/>
            <person name="Yang W.F."/>
            <person name="Lam T.T."/>
            <person name="Chang Q.C."/>
            <person name="Ding S.J."/>
            <person name="Wang X.J."/>
            <person name="Zhu J.G."/>
            <person name="Ruan X.D."/>
            <person name="Zhao L."/>
            <person name="Wei J.T."/>
            <person name="Ye R.Z."/>
            <person name="Que T.C."/>
            <person name="Du C.H."/>
            <person name="Zhou Y.H."/>
            <person name="Cheng J.X."/>
            <person name="Dai P.F."/>
            <person name="Guo W.B."/>
            <person name="Han X.H."/>
            <person name="Huang E.J."/>
            <person name="Li L.F."/>
            <person name="Wei W."/>
            <person name="Gao Y.C."/>
            <person name="Liu J.Z."/>
            <person name="Shao H.Z."/>
            <person name="Wang X."/>
            <person name="Wang C.C."/>
            <person name="Yang T.C."/>
            <person name="Huo Q.B."/>
            <person name="Li W."/>
            <person name="Chen H.Y."/>
            <person name="Chen S.E."/>
            <person name="Zhou L.G."/>
            <person name="Ni X.B."/>
            <person name="Tian J.H."/>
            <person name="Sheng Y."/>
            <person name="Liu T."/>
            <person name="Pan Y.S."/>
            <person name="Xia L.Y."/>
            <person name="Li J."/>
            <person name="Zhao F."/>
            <person name="Cao W.C."/>
        </authorList>
    </citation>
    <scope>NUCLEOTIDE SEQUENCE</scope>
    <source>
        <strain evidence="12">Rsan-2018</strain>
    </source>
</reference>
<dbReference type="AlphaFoldDB" id="A0A9D4PNY7"/>
<keyword evidence="13" id="KW-1185">Reference proteome</keyword>
<evidence type="ECO:0000256" key="6">
    <source>
        <dbReference type="ARBA" id="ARBA00022833"/>
    </source>
</evidence>
<feature type="transmembrane region" description="Helical" evidence="9">
    <location>
        <begin position="391"/>
        <end position="414"/>
    </location>
</feature>
<dbReference type="EMBL" id="JABSTV010001252">
    <property type="protein sequence ID" value="KAH7947396.1"/>
    <property type="molecule type" value="Genomic_DNA"/>
</dbReference>
<sequence length="1215" mass="137123">MVCMRHYEAPEEELHERNKAKDLCMKRILPDVPQERLESVFLANMKNRSAYMDDALQLCTFMETPTGKWAKEELIIYYKCVREMLLHVPSAVRASASFRLGLDVEEENIDKFEGIQRPEFLRCLSGRRERPHITEMFDSSTVYDNPDPHQKVGSPGAEPRDSLSPWRAELAPMLRWVRNDYRRHNPAAPAEVTTSSDASHSSRTPSSALPHQHQRRERHRRVPRRSTTADGEVSGDGSSNVVTDAHKLEYIRNILGGAQGRLPFWPYASGAGRAGGYGYGTTDTYGSGGQSIATGEFSAQTSSEVYTTPHYAEEEDVSRNTTGDWEDSEMAAEKTESVADTIGGSYPESGFDSVAGSEMESDVDDSRSRYGADTTKGHPSKTGGKYSFTGVLLLVGTTFTVAAAFGLAAFFYSYSELAHKPSTEGSDIGSPRAIQRVPEERRQWKRGLEEHMTGPMFAEEEASKTTTEKPRRRRKIAVWEGKRIYNSGGSNQNASTPRPAATTARETQAPNAVPSSTERIRPLATTSRSDGDDTKGAGNRKATRRTTRRVIATAAKRRTRAIVTLSDQNRHFCETKVCERESVYLTSYLDWSVSPCDDFYSFVCNHWKNLYPEVGSSVDSLLVQKVEEDVYRAMTSQARTNNRLIKAQSIISACVHRPFTEGHKTALVDFMGDLGLRGWPFHRDTKTLHDVWKSTSLLLRNLGLAVLVSVKVEPDPENEERYIIALGDPDVLIGQYGSQESALPEWYSMAVTSCFKVFTSGKYVDIARRVREFSARLAEAATDRGSEAFAANRFKLVQLKHHANLIQLLTFLFSNITVVHSRMKVLVKTEAYFRDLRNVLHVTKGVDVLNYLGFRALLHISPLLPDQALEMASLQMKQLTGLRRLNWPRWRRCIRMYERVTPAVFLHAYADVRQNVWSLLNDIQASFVLAINSAPWMSIDDKLMLKDRLSRIKIEVFHKFVAKRGHKHSPSETLARQLMERRLTRIKMRRDPTVTKWKGSVFDTVPKFDRDSQSIFVPMAMFDPAYMNDPESMLLQLPRVATKVIGALFAGIHYGNFPQGKLHWSVDTELGYHDVQKCLQRNYAASDANAASSVAGGVRLRTEKTTQFDVLESLSILPAFKLFLKHVNQVNIEDYGLLTGLNITVKQLFYILYTKGLCETTDAARRRELAEESLFRPPSDRANGPLRNSFRFPTFWECASDSPMNPNQKCTIWTS</sequence>
<comment type="cofactor">
    <cofactor evidence="1">
        <name>Zn(2+)</name>
        <dbReference type="ChEBI" id="CHEBI:29105"/>
    </cofactor>
</comment>
<feature type="compositionally biased region" description="Polar residues" evidence="8">
    <location>
        <begin position="192"/>
        <end position="209"/>
    </location>
</feature>
<feature type="region of interest" description="Disordered" evidence="8">
    <location>
        <begin position="187"/>
        <end position="240"/>
    </location>
</feature>
<keyword evidence="3" id="KW-0645">Protease</keyword>
<evidence type="ECO:0000256" key="9">
    <source>
        <dbReference type="SAM" id="Phobius"/>
    </source>
</evidence>
<dbReference type="GO" id="GO:0046872">
    <property type="term" value="F:metal ion binding"/>
    <property type="evidence" value="ECO:0007669"/>
    <property type="project" value="UniProtKB-KW"/>
</dbReference>
<feature type="domain" description="Peptidase M13 C-terminal" evidence="10">
    <location>
        <begin position="1063"/>
        <end position="1212"/>
    </location>
</feature>
<dbReference type="PANTHER" id="PTHR11733:SF241">
    <property type="entry name" value="GH26575P-RELATED"/>
    <property type="match status" value="1"/>
</dbReference>
<protein>
    <submittedName>
        <fullName evidence="12">Uncharacterized protein</fullName>
    </submittedName>
</protein>
<dbReference type="InterPro" id="IPR024079">
    <property type="entry name" value="MetalloPept_cat_dom_sf"/>
</dbReference>
<dbReference type="GO" id="GO:0005886">
    <property type="term" value="C:plasma membrane"/>
    <property type="evidence" value="ECO:0007669"/>
    <property type="project" value="TreeGrafter"/>
</dbReference>
<dbReference type="Proteomes" id="UP000821837">
    <property type="component" value="Chromosome 6"/>
</dbReference>
<evidence type="ECO:0000256" key="2">
    <source>
        <dbReference type="ARBA" id="ARBA00007357"/>
    </source>
</evidence>
<dbReference type="SUPFAM" id="SSF55486">
    <property type="entry name" value="Metalloproteases ('zincins'), catalytic domain"/>
    <property type="match status" value="1"/>
</dbReference>
<evidence type="ECO:0000256" key="3">
    <source>
        <dbReference type="ARBA" id="ARBA00022670"/>
    </source>
</evidence>
<evidence type="ECO:0000256" key="4">
    <source>
        <dbReference type="ARBA" id="ARBA00022723"/>
    </source>
</evidence>
<dbReference type="GO" id="GO:0016485">
    <property type="term" value="P:protein processing"/>
    <property type="evidence" value="ECO:0007669"/>
    <property type="project" value="TreeGrafter"/>
</dbReference>
<evidence type="ECO:0000256" key="5">
    <source>
        <dbReference type="ARBA" id="ARBA00022801"/>
    </source>
</evidence>
<name>A0A9D4PNY7_RHISA</name>
<comment type="caution">
    <text evidence="12">The sequence shown here is derived from an EMBL/GenBank/DDBJ whole genome shotgun (WGS) entry which is preliminary data.</text>
</comment>
<feature type="domain" description="Peptidase M13 N-terminal" evidence="11">
    <location>
        <begin position="595"/>
        <end position="956"/>
    </location>
</feature>
<dbReference type="InterPro" id="IPR000718">
    <property type="entry name" value="Peptidase_M13"/>
</dbReference>
<keyword evidence="4" id="KW-0479">Metal-binding</keyword>
<feature type="compositionally biased region" description="Basic residues" evidence="8">
    <location>
        <begin position="212"/>
        <end position="224"/>
    </location>
</feature>
<reference evidence="12" key="2">
    <citation type="submission" date="2021-09" db="EMBL/GenBank/DDBJ databases">
        <authorList>
            <person name="Jia N."/>
            <person name="Wang J."/>
            <person name="Shi W."/>
            <person name="Du L."/>
            <person name="Sun Y."/>
            <person name="Zhan W."/>
            <person name="Jiang J."/>
            <person name="Wang Q."/>
            <person name="Zhang B."/>
            <person name="Ji P."/>
            <person name="Sakyi L.B."/>
            <person name="Cui X."/>
            <person name="Yuan T."/>
            <person name="Jiang B."/>
            <person name="Yang W."/>
            <person name="Lam T.T.-Y."/>
            <person name="Chang Q."/>
            <person name="Ding S."/>
            <person name="Wang X."/>
            <person name="Zhu J."/>
            <person name="Ruan X."/>
            <person name="Zhao L."/>
            <person name="Wei J."/>
            <person name="Que T."/>
            <person name="Du C."/>
            <person name="Cheng J."/>
            <person name="Dai P."/>
            <person name="Han X."/>
            <person name="Huang E."/>
            <person name="Gao Y."/>
            <person name="Liu J."/>
            <person name="Shao H."/>
            <person name="Ye R."/>
            <person name="Li L."/>
            <person name="Wei W."/>
            <person name="Wang X."/>
            <person name="Wang C."/>
            <person name="Huo Q."/>
            <person name="Li W."/>
            <person name="Guo W."/>
            <person name="Chen H."/>
            <person name="Chen S."/>
            <person name="Zhou L."/>
            <person name="Zhou L."/>
            <person name="Ni X."/>
            <person name="Tian J."/>
            <person name="Zhou Y."/>
            <person name="Sheng Y."/>
            <person name="Liu T."/>
            <person name="Pan Y."/>
            <person name="Xia L."/>
            <person name="Li J."/>
            <person name="Zhao F."/>
            <person name="Cao W."/>
        </authorList>
    </citation>
    <scope>NUCLEOTIDE SEQUENCE</scope>
    <source>
        <strain evidence="12">Rsan-2018</strain>
        <tissue evidence="12">Larvae</tissue>
    </source>
</reference>
<dbReference type="PROSITE" id="PS51885">
    <property type="entry name" value="NEPRILYSIN"/>
    <property type="match status" value="1"/>
</dbReference>
<evidence type="ECO:0000256" key="7">
    <source>
        <dbReference type="ARBA" id="ARBA00023049"/>
    </source>
</evidence>
<proteinExistence type="inferred from homology"/>
<dbReference type="InterPro" id="IPR018497">
    <property type="entry name" value="Peptidase_M13_C"/>
</dbReference>
<evidence type="ECO:0000256" key="1">
    <source>
        <dbReference type="ARBA" id="ARBA00001947"/>
    </source>
</evidence>
<dbReference type="VEuPathDB" id="VectorBase:RSAN_047326"/>
<feature type="region of interest" description="Disordered" evidence="8">
    <location>
        <begin position="446"/>
        <end position="545"/>
    </location>
</feature>
<gene>
    <name evidence="12" type="ORF">HPB52_011491</name>
</gene>
<feature type="region of interest" description="Disordered" evidence="8">
    <location>
        <begin position="135"/>
        <end position="164"/>
    </location>
</feature>
<evidence type="ECO:0000256" key="8">
    <source>
        <dbReference type="SAM" id="MobiDB-lite"/>
    </source>
</evidence>
<keyword evidence="9" id="KW-1133">Transmembrane helix</keyword>
<dbReference type="PANTHER" id="PTHR11733">
    <property type="entry name" value="ZINC METALLOPROTEASE FAMILY M13 NEPRILYSIN-RELATED"/>
    <property type="match status" value="1"/>
</dbReference>
<dbReference type="Gene3D" id="1.10.1380.10">
    <property type="entry name" value="Neutral endopeptidase , domain2"/>
    <property type="match status" value="1"/>
</dbReference>